<dbReference type="Pfam" id="PF05036">
    <property type="entry name" value="SPOR"/>
    <property type="match status" value="1"/>
</dbReference>
<dbReference type="GO" id="GO:0042834">
    <property type="term" value="F:peptidoglycan binding"/>
    <property type="evidence" value="ECO:0007669"/>
    <property type="project" value="InterPro"/>
</dbReference>
<evidence type="ECO:0000313" key="2">
    <source>
        <dbReference type="EMBL" id="HIQ70938.1"/>
    </source>
</evidence>
<reference evidence="2" key="1">
    <citation type="submission" date="2020-10" db="EMBL/GenBank/DDBJ databases">
        <authorList>
            <person name="Gilroy R."/>
        </authorList>
    </citation>
    <scope>NUCLEOTIDE SEQUENCE</scope>
    <source>
        <strain evidence="2">ChiSxjej2B14-6234</strain>
    </source>
</reference>
<dbReference type="Proteomes" id="UP000886887">
    <property type="component" value="Unassembled WGS sequence"/>
</dbReference>
<dbReference type="Gene3D" id="3.30.70.1070">
    <property type="entry name" value="Sporulation related repeat"/>
    <property type="match status" value="1"/>
</dbReference>
<gene>
    <name evidence="2" type="ORF">IAB73_01850</name>
</gene>
<accession>A0A9D1CQB5</accession>
<proteinExistence type="predicted"/>
<dbReference type="InterPro" id="IPR036680">
    <property type="entry name" value="SPOR-like_sf"/>
</dbReference>
<feature type="domain" description="SPOR" evidence="1">
    <location>
        <begin position="76"/>
        <end position="143"/>
    </location>
</feature>
<dbReference type="InterPro" id="IPR007730">
    <property type="entry name" value="SPOR-like_dom"/>
</dbReference>
<name>A0A9D1CQB5_9FIRM</name>
<dbReference type="SUPFAM" id="SSF110997">
    <property type="entry name" value="Sporulation related repeat"/>
    <property type="match status" value="1"/>
</dbReference>
<evidence type="ECO:0000313" key="3">
    <source>
        <dbReference type="Proteomes" id="UP000886887"/>
    </source>
</evidence>
<sequence>MRRRLRSRRYPLARGLRRALGLVVLTALLYGLTAGVRGLIFRRASAPEPGGTTETPAQTPAPDAQVSDTLSLPERAFYAIQLGAYSGLEAARAEARLYTGRGAAGYILEDDKFRVLAAVYTDPDDAETIRARLEAQDIPAYVYTLHAQQVELRVTASPEQRAALFEAFAFVEEAMGEIDACSLALDRQEMTPQAVQDRMQSLYDHGETVRRTLREQVPQGADAVADALHALLEATQNAISAVKSQNSQDSIAMASQIKYNYLDVVCNYVRFNQTILAAMA</sequence>
<dbReference type="AlphaFoldDB" id="A0A9D1CQB5"/>
<evidence type="ECO:0000259" key="1">
    <source>
        <dbReference type="Pfam" id="PF05036"/>
    </source>
</evidence>
<organism evidence="2 3">
    <name type="scientific">Candidatus Onthenecus intestinigallinarum</name>
    <dbReference type="NCBI Taxonomy" id="2840875"/>
    <lineage>
        <taxon>Bacteria</taxon>
        <taxon>Bacillati</taxon>
        <taxon>Bacillota</taxon>
        <taxon>Clostridia</taxon>
        <taxon>Eubacteriales</taxon>
        <taxon>Candidatus Onthenecus</taxon>
    </lineage>
</organism>
<reference evidence="2" key="2">
    <citation type="journal article" date="2021" name="PeerJ">
        <title>Extensive microbial diversity within the chicken gut microbiome revealed by metagenomics and culture.</title>
        <authorList>
            <person name="Gilroy R."/>
            <person name="Ravi A."/>
            <person name="Getino M."/>
            <person name="Pursley I."/>
            <person name="Horton D.L."/>
            <person name="Alikhan N.F."/>
            <person name="Baker D."/>
            <person name="Gharbi K."/>
            <person name="Hall N."/>
            <person name="Watson M."/>
            <person name="Adriaenssens E.M."/>
            <person name="Foster-Nyarko E."/>
            <person name="Jarju S."/>
            <person name="Secka A."/>
            <person name="Antonio M."/>
            <person name="Oren A."/>
            <person name="Chaudhuri R.R."/>
            <person name="La Ragione R."/>
            <person name="Hildebrand F."/>
            <person name="Pallen M.J."/>
        </authorList>
    </citation>
    <scope>NUCLEOTIDE SEQUENCE</scope>
    <source>
        <strain evidence="2">ChiSxjej2B14-6234</strain>
    </source>
</reference>
<dbReference type="EMBL" id="DVFJ01000006">
    <property type="protein sequence ID" value="HIQ70938.1"/>
    <property type="molecule type" value="Genomic_DNA"/>
</dbReference>
<protein>
    <submittedName>
        <fullName evidence="2">SPOR domain-containing protein</fullName>
    </submittedName>
</protein>
<comment type="caution">
    <text evidence="2">The sequence shown here is derived from an EMBL/GenBank/DDBJ whole genome shotgun (WGS) entry which is preliminary data.</text>
</comment>